<dbReference type="Proteomes" id="UP001476950">
    <property type="component" value="Unassembled WGS sequence"/>
</dbReference>
<protein>
    <submittedName>
        <fullName evidence="2">DUF2809 domain-containing protein</fullName>
    </submittedName>
</protein>
<name>A0ABV0KL77_9CYAN</name>
<evidence type="ECO:0000313" key="2">
    <source>
        <dbReference type="EMBL" id="MEP1059964.1"/>
    </source>
</evidence>
<dbReference type="Pfam" id="PF10990">
    <property type="entry name" value="DUF2809"/>
    <property type="match status" value="1"/>
</dbReference>
<dbReference type="EMBL" id="JAMPLM010000014">
    <property type="protein sequence ID" value="MEP1059964.1"/>
    <property type="molecule type" value="Genomic_DNA"/>
</dbReference>
<feature type="transmembrane region" description="Helical" evidence="1">
    <location>
        <begin position="30"/>
        <end position="48"/>
    </location>
</feature>
<evidence type="ECO:0000313" key="3">
    <source>
        <dbReference type="Proteomes" id="UP001476950"/>
    </source>
</evidence>
<evidence type="ECO:0000256" key="1">
    <source>
        <dbReference type="SAM" id="Phobius"/>
    </source>
</evidence>
<keyword evidence="1" id="KW-1133">Transmembrane helix</keyword>
<proteinExistence type="predicted"/>
<dbReference type="RefSeq" id="WP_347240085.1">
    <property type="nucleotide sequence ID" value="NZ_JAMPLM010000014.1"/>
</dbReference>
<reference evidence="2 3" key="1">
    <citation type="submission" date="2022-04" db="EMBL/GenBank/DDBJ databases">
        <title>Positive selection, recombination, and allopatry shape intraspecific diversity of widespread and dominant cyanobacteria.</title>
        <authorList>
            <person name="Wei J."/>
            <person name="Shu W."/>
            <person name="Hu C."/>
        </authorList>
    </citation>
    <scope>NUCLEOTIDE SEQUENCE [LARGE SCALE GENOMIC DNA]</scope>
    <source>
        <strain evidence="2 3">AS-A4</strain>
    </source>
</reference>
<keyword evidence="3" id="KW-1185">Reference proteome</keyword>
<gene>
    <name evidence="2" type="ORF">NDI38_16115</name>
</gene>
<keyword evidence="1" id="KW-0472">Membrane</keyword>
<comment type="caution">
    <text evidence="2">The sequence shown here is derived from an EMBL/GenBank/DDBJ whole genome shotgun (WGS) entry which is preliminary data.</text>
</comment>
<sequence>MLLVSMSFIAPMGYIIRFAPTPTFVWLNDALGSIAYEVFWILLVAFLLPRISLRAIAIGVCLTTCGLEGLQLWHPPFLEAARATVAGRLVLGNTFSWIDFPSYIIGSWLGWLWARSMQWLQV</sequence>
<feature type="transmembrane region" description="Helical" evidence="1">
    <location>
        <begin position="94"/>
        <end position="114"/>
    </location>
</feature>
<keyword evidence="1" id="KW-0812">Transmembrane</keyword>
<organism evidence="2 3">
    <name type="scientific">Stenomitos frigidus AS-A4</name>
    <dbReference type="NCBI Taxonomy" id="2933935"/>
    <lineage>
        <taxon>Bacteria</taxon>
        <taxon>Bacillati</taxon>
        <taxon>Cyanobacteriota</taxon>
        <taxon>Cyanophyceae</taxon>
        <taxon>Leptolyngbyales</taxon>
        <taxon>Leptolyngbyaceae</taxon>
        <taxon>Stenomitos</taxon>
    </lineage>
</organism>
<accession>A0ABV0KL77</accession>
<dbReference type="InterPro" id="IPR021257">
    <property type="entry name" value="DUF2809"/>
</dbReference>